<dbReference type="InterPro" id="IPR036909">
    <property type="entry name" value="Cyt_c-like_dom_sf"/>
</dbReference>
<dbReference type="SUPFAM" id="SSF46626">
    <property type="entry name" value="Cytochrome c"/>
    <property type="match status" value="1"/>
</dbReference>
<sequence>MRAYALAVLMLAGCAGQQSAMHAAGDQASTLMSLFRLMMWVCGIAYLLVILFLGWGLIRRRSAADTSEQPYHKLMVGWVGFILLGLILLVVASFLADRSLGQRQQVPLQMRVTGHQWWWRIEYRAGNGRWIETANELHLPVGVPVLLELRAADVIHSFWVPNLAGKMDMIPGKINRMTVTGRTSGWFRGQCAEFCGTQHANMALAVKVEPMGEFERWLAEQARPVSPGEGVAAGRKVFESASCVVCHQVRGTEARGRVGPDLTHVASRRTIAAGTAPMTHGSLRGWIIQPQAIKPGTSMPPSDLSPQDAEAVASYLETLR</sequence>
<dbReference type="InterPro" id="IPR009056">
    <property type="entry name" value="Cyt_c-like_dom"/>
</dbReference>
<evidence type="ECO:0000313" key="20">
    <source>
        <dbReference type="EMBL" id="MCK0532900.1"/>
    </source>
</evidence>
<evidence type="ECO:0000259" key="18">
    <source>
        <dbReference type="PROSITE" id="PS50857"/>
    </source>
</evidence>
<dbReference type="InterPro" id="IPR002429">
    <property type="entry name" value="CcO_II-like_C"/>
</dbReference>
<keyword evidence="11 15" id="KW-0408">Iron</keyword>
<evidence type="ECO:0000256" key="15">
    <source>
        <dbReference type="PROSITE-ProRule" id="PRU00433"/>
    </source>
</evidence>
<evidence type="ECO:0000256" key="14">
    <source>
        <dbReference type="ARBA" id="ARBA00047816"/>
    </source>
</evidence>
<comment type="similarity">
    <text evidence="2">Belongs to the cytochrome c oxidase subunit 2 family.</text>
</comment>
<reference evidence="20 21" key="1">
    <citation type="submission" date="2022-04" db="EMBL/GenBank/DDBJ databases">
        <authorList>
            <person name="Huq M.A."/>
        </authorList>
    </citation>
    <scope>NUCLEOTIDE SEQUENCE [LARGE SCALE GENOMIC DNA]</scope>
    <source>
        <strain evidence="20 21">MAH-33</strain>
    </source>
</reference>
<organism evidence="20 21">
    <name type="scientific">Sphingobium agri</name>
    <dbReference type="NCBI Taxonomy" id="2933566"/>
    <lineage>
        <taxon>Bacteria</taxon>
        <taxon>Pseudomonadati</taxon>
        <taxon>Pseudomonadota</taxon>
        <taxon>Alphaproteobacteria</taxon>
        <taxon>Sphingomonadales</taxon>
        <taxon>Sphingomonadaceae</taxon>
        <taxon>Sphingobium</taxon>
    </lineage>
</organism>
<keyword evidence="6 16" id="KW-0812">Transmembrane</keyword>
<evidence type="ECO:0000256" key="8">
    <source>
        <dbReference type="ARBA" id="ARBA00022967"/>
    </source>
</evidence>
<keyword evidence="8" id="KW-1278">Translocase</keyword>
<evidence type="ECO:0000256" key="11">
    <source>
        <dbReference type="ARBA" id="ARBA00023004"/>
    </source>
</evidence>
<dbReference type="SUPFAM" id="SSF49503">
    <property type="entry name" value="Cupredoxins"/>
    <property type="match status" value="1"/>
</dbReference>
<dbReference type="Pfam" id="PF00116">
    <property type="entry name" value="COX2"/>
    <property type="match status" value="1"/>
</dbReference>
<comment type="caution">
    <text evidence="20">The sequence shown here is derived from an EMBL/GenBank/DDBJ whole genome shotgun (WGS) entry which is preliminary data.</text>
</comment>
<dbReference type="PROSITE" id="PS50857">
    <property type="entry name" value="COX2_CUA"/>
    <property type="match status" value="1"/>
</dbReference>
<evidence type="ECO:0000256" key="13">
    <source>
        <dbReference type="ARBA" id="ARBA00023136"/>
    </source>
</evidence>
<evidence type="ECO:0000259" key="19">
    <source>
        <dbReference type="PROSITE" id="PS51007"/>
    </source>
</evidence>
<accession>A0ABT0E0L6</accession>
<dbReference type="Gene3D" id="1.10.287.90">
    <property type="match status" value="1"/>
</dbReference>
<evidence type="ECO:0000256" key="7">
    <source>
        <dbReference type="ARBA" id="ARBA00022723"/>
    </source>
</evidence>
<evidence type="ECO:0000256" key="17">
    <source>
        <dbReference type="SAM" id="SignalP"/>
    </source>
</evidence>
<feature type="chain" id="PRO_5046505749" description="cytochrome-c oxidase" evidence="17">
    <location>
        <begin position="21"/>
        <end position="320"/>
    </location>
</feature>
<keyword evidence="17" id="KW-0732">Signal</keyword>
<dbReference type="PROSITE" id="PS00078">
    <property type="entry name" value="COX2"/>
    <property type="match status" value="1"/>
</dbReference>
<name>A0ABT0E0L6_9SPHN</name>
<evidence type="ECO:0000256" key="6">
    <source>
        <dbReference type="ARBA" id="ARBA00022692"/>
    </source>
</evidence>
<dbReference type="InterPro" id="IPR036257">
    <property type="entry name" value="Cyt_c_oxidase_su2_TM_sf"/>
</dbReference>
<keyword evidence="9" id="KW-0249">Electron transport</keyword>
<evidence type="ECO:0000256" key="2">
    <source>
        <dbReference type="ARBA" id="ARBA00007866"/>
    </source>
</evidence>
<feature type="transmembrane region" description="Helical" evidence="16">
    <location>
        <begin position="76"/>
        <end position="96"/>
    </location>
</feature>
<feature type="signal peptide" evidence="17">
    <location>
        <begin position="1"/>
        <end position="20"/>
    </location>
</feature>
<evidence type="ECO:0000256" key="10">
    <source>
        <dbReference type="ARBA" id="ARBA00022989"/>
    </source>
</evidence>
<evidence type="ECO:0000313" key="21">
    <source>
        <dbReference type="Proteomes" id="UP001203512"/>
    </source>
</evidence>
<protein>
    <recommendedName>
        <fullName evidence="3">cytochrome-c oxidase</fullName>
        <ecNumber evidence="3">7.1.1.9</ecNumber>
    </recommendedName>
</protein>
<comment type="subcellular location">
    <subcellularLocation>
        <location evidence="1">Membrane</location>
        <topology evidence="1">Multi-pass membrane protein</topology>
    </subcellularLocation>
</comment>
<keyword evidence="4" id="KW-0813">Transport</keyword>
<dbReference type="PANTHER" id="PTHR22888:SF9">
    <property type="entry name" value="CYTOCHROME C OXIDASE SUBUNIT 2"/>
    <property type="match status" value="1"/>
</dbReference>
<dbReference type="Proteomes" id="UP001203512">
    <property type="component" value="Unassembled WGS sequence"/>
</dbReference>
<evidence type="ECO:0000256" key="3">
    <source>
        <dbReference type="ARBA" id="ARBA00012949"/>
    </source>
</evidence>
<proteinExistence type="inferred from homology"/>
<dbReference type="InterPro" id="IPR001505">
    <property type="entry name" value="Copper_CuA"/>
</dbReference>
<dbReference type="Pfam" id="PF00034">
    <property type="entry name" value="Cytochrom_C"/>
    <property type="match status" value="1"/>
</dbReference>
<dbReference type="EC" id="7.1.1.9" evidence="3"/>
<dbReference type="InterPro" id="IPR045187">
    <property type="entry name" value="CcO_II"/>
</dbReference>
<dbReference type="RefSeq" id="WP_247233867.1">
    <property type="nucleotide sequence ID" value="NZ_JALKHS010000012.1"/>
</dbReference>
<gene>
    <name evidence="20" type="ORF">MU848_15015</name>
</gene>
<evidence type="ECO:0000256" key="9">
    <source>
        <dbReference type="ARBA" id="ARBA00022982"/>
    </source>
</evidence>
<keyword evidence="12" id="KW-0186">Copper</keyword>
<keyword evidence="21" id="KW-1185">Reference proteome</keyword>
<keyword evidence="5 15" id="KW-0349">Heme</keyword>
<evidence type="ECO:0000256" key="12">
    <source>
        <dbReference type="ARBA" id="ARBA00023008"/>
    </source>
</evidence>
<feature type="domain" description="Cytochrome c" evidence="19">
    <location>
        <begin position="229"/>
        <end position="320"/>
    </location>
</feature>
<dbReference type="PROSITE" id="PS51007">
    <property type="entry name" value="CYTC"/>
    <property type="match status" value="1"/>
</dbReference>
<dbReference type="CDD" id="cd04213">
    <property type="entry name" value="CuRO_CcO_Caa3_II"/>
    <property type="match status" value="1"/>
</dbReference>
<evidence type="ECO:0000256" key="5">
    <source>
        <dbReference type="ARBA" id="ARBA00022617"/>
    </source>
</evidence>
<dbReference type="PANTHER" id="PTHR22888">
    <property type="entry name" value="CYTOCHROME C OXIDASE, SUBUNIT II"/>
    <property type="match status" value="1"/>
</dbReference>
<dbReference type="InterPro" id="IPR008972">
    <property type="entry name" value="Cupredoxin"/>
</dbReference>
<dbReference type="EMBL" id="JALKHS010000012">
    <property type="protein sequence ID" value="MCK0532900.1"/>
    <property type="molecule type" value="Genomic_DNA"/>
</dbReference>
<keyword evidence="10 16" id="KW-1133">Transmembrane helix</keyword>
<keyword evidence="7 15" id="KW-0479">Metal-binding</keyword>
<dbReference type="Gene3D" id="2.60.40.420">
    <property type="entry name" value="Cupredoxins - blue copper proteins"/>
    <property type="match status" value="1"/>
</dbReference>
<evidence type="ECO:0000256" key="4">
    <source>
        <dbReference type="ARBA" id="ARBA00022448"/>
    </source>
</evidence>
<evidence type="ECO:0000256" key="1">
    <source>
        <dbReference type="ARBA" id="ARBA00004141"/>
    </source>
</evidence>
<feature type="domain" description="Cytochrome oxidase subunit II copper A binding" evidence="18">
    <location>
        <begin position="105"/>
        <end position="220"/>
    </location>
</feature>
<keyword evidence="13 16" id="KW-0472">Membrane</keyword>
<feature type="transmembrane region" description="Helical" evidence="16">
    <location>
        <begin position="33"/>
        <end position="55"/>
    </location>
</feature>
<evidence type="ECO:0000256" key="16">
    <source>
        <dbReference type="SAM" id="Phobius"/>
    </source>
</evidence>
<dbReference type="InterPro" id="IPR034236">
    <property type="entry name" value="CuRO_CcO_Caa3_II"/>
</dbReference>
<comment type="catalytic activity">
    <reaction evidence="14">
        <text>4 Fe(II)-[cytochrome c] + O2 + 8 H(+)(in) = 4 Fe(III)-[cytochrome c] + 2 H2O + 4 H(+)(out)</text>
        <dbReference type="Rhea" id="RHEA:11436"/>
        <dbReference type="Rhea" id="RHEA-COMP:10350"/>
        <dbReference type="Rhea" id="RHEA-COMP:14399"/>
        <dbReference type="ChEBI" id="CHEBI:15377"/>
        <dbReference type="ChEBI" id="CHEBI:15378"/>
        <dbReference type="ChEBI" id="CHEBI:15379"/>
        <dbReference type="ChEBI" id="CHEBI:29033"/>
        <dbReference type="ChEBI" id="CHEBI:29034"/>
        <dbReference type="EC" id="7.1.1.9"/>
    </reaction>
</comment>